<evidence type="ECO:0000313" key="1">
    <source>
        <dbReference type="EMBL" id="CAD9726454.1"/>
    </source>
</evidence>
<organism evidence="1">
    <name type="scientific">Prorocentrum micans</name>
    <name type="common">Red tide dinoflagellate</name>
    <dbReference type="NCBI Taxonomy" id="2945"/>
    <lineage>
        <taxon>Eukaryota</taxon>
        <taxon>Sar</taxon>
        <taxon>Alveolata</taxon>
        <taxon>Dinophyceae</taxon>
        <taxon>Prorocentrales</taxon>
        <taxon>Prorocentraceae</taxon>
        <taxon>Prorocentrum</taxon>
    </lineage>
</organism>
<name>A0A7S2TDM0_PROMC</name>
<proteinExistence type="predicted"/>
<protein>
    <submittedName>
        <fullName evidence="1">Uncharacterized protein</fullName>
    </submittedName>
</protein>
<dbReference type="AlphaFoldDB" id="A0A7S2TDM0"/>
<reference evidence="1" key="1">
    <citation type="submission" date="2021-01" db="EMBL/GenBank/DDBJ databases">
        <authorList>
            <person name="Corre E."/>
            <person name="Pelletier E."/>
            <person name="Niang G."/>
            <person name="Scheremetjew M."/>
            <person name="Finn R."/>
            <person name="Kale V."/>
            <person name="Holt S."/>
            <person name="Cochrane G."/>
            <person name="Meng A."/>
            <person name="Brown T."/>
            <person name="Cohen L."/>
        </authorList>
    </citation>
    <scope>NUCLEOTIDE SEQUENCE</scope>
    <source>
        <strain evidence="1">CCCM 845</strain>
    </source>
</reference>
<gene>
    <name evidence="1" type="ORF">PMIC02512_LOCUS3906</name>
</gene>
<dbReference type="EMBL" id="HBHN01015496">
    <property type="protein sequence ID" value="CAD9726454.1"/>
    <property type="molecule type" value="Transcribed_RNA"/>
</dbReference>
<accession>A0A7S2TDM0</accession>
<sequence>MDSSSICVEAAPQQERIGLADQELAAPPQVQLMEEATHKAAAGIDSTCSHKSVPTSSDQLYSKLLCWNCGIGEVLGEVVCGEKFMLFCCEGQEDCGLGGKDGCIKCLGSCEGFMPAGRCGCFCKFFPIKCGLVNPLEKPFLVVNKKTIA</sequence>